<reference evidence="8 10" key="1">
    <citation type="submission" date="2017-12" db="EMBL/GenBank/DDBJ databases">
        <authorList>
            <person name="Paulsen S."/>
            <person name="Gram L.K."/>
        </authorList>
    </citation>
    <scope>NUCLEOTIDE SEQUENCE [LARGE SCALE GENOMIC DNA]</scope>
    <source>
        <strain evidence="8 10">S2231</strain>
        <strain evidence="7">S2233</strain>
    </source>
</reference>
<dbReference type="RefSeq" id="WP_138597362.1">
    <property type="nucleotide sequence ID" value="NZ_PNCK01000046.1"/>
</dbReference>
<evidence type="ECO:0000313" key="8">
    <source>
        <dbReference type="EMBL" id="TMP54301.1"/>
    </source>
</evidence>
<dbReference type="AlphaFoldDB" id="A0A5S3XJE8"/>
<feature type="domain" description="GGDEF" evidence="6">
    <location>
        <begin position="485"/>
        <end position="611"/>
    </location>
</feature>
<dbReference type="CDD" id="cd01949">
    <property type="entry name" value="GGDEF"/>
    <property type="match status" value="1"/>
</dbReference>
<comment type="catalytic activity">
    <reaction evidence="2">
        <text>2 GTP = 3',3'-c-di-GMP + 2 diphosphate</text>
        <dbReference type="Rhea" id="RHEA:24898"/>
        <dbReference type="ChEBI" id="CHEBI:33019"/>
        <dbReference type="ChEBI" id="CHEBI:37565"/>
        <dbReference type="ChEBI" id="CHEBI:58805"/>
        <dbReference type="EC" id="2.7.7.65"/>
    </reaction>
</comment>
<dbReference type="Pfam" id="PF00990">
    <property type="entry name" value="GGDEF"/>
    <property type="match status" value="1"/>
</dbReference>
<dbReference type="InterPro" id="IPR043128">
    <property type="entry name" value="Rev_trsase/Diguanyl_cyclase"/>
</dbReference>
<evidence type="ECO:0000259" key="6">
    <source>
        <dbReference type="PROSITE" id="PS50887"/>
    </source>
</evidence>
<name>A0A5S3XJE8_9GAMM</name>
<evidence type="ECO:0000256" key="2">
    <source>
        <dbReference type="ARBA" id="ARBA00034247"/>
    </source>
</evidence>
<dbReference type="SUPFAM" id="SSF48452">
    <property type="entry name" value="TPR-like"/>
    <property type="match status" value="1"/>
</dbReference>
<evidence type="ECO:0000256" key="3">
    <source>
        <dbReference type="SAM" id="Coils"/>
    </source>
</evidence>
<dbReference type="Gene3D" id="1.25.40.10">
    <property type="entry name" value="Tetratricopeptide repeat domain"/>
    <property type="match status" value="2"/>
</dbReference>
<reference evidence="8" key="3">
    <citation type="submission" date="2019-09" db="EMBL/GenBank/DDBJ databases">
        <title>Co-occurence of chitin degradation, pigmentation and bioactivity in marine Pseudoalteromonas.</title>
        <authorList>
            <person name="Sonnenschein E.C."/>
            <person name="Bech P.K."/>
        </authorList>
    </citation>
    <scope>NUCLEOTIDE SEQUENCE</scope>
    <source>
        <strain evidence="8">S2231</strain>
    </source>
</reference>
<keyword evidence="5" id="KW-0732">Signal</keyword>
<dbReference type="Proteomes" id="UP000305730">
    <property type="component" value="Unassembled WGS sequence"/>
</dbReference>
<evidence type="ECO:0000256" key="1">
    <source>
        <dbReference type="ARBA" id="ARBA00012528"/>
    </source>
</evidence>
<evidence type="ECO:0000313" key="7">
    <source>
        <dbReference type="EMBL" id="TMP41894.1"/>
    </source>
</evidence>
<dbReference type="EC" id="2.7.7.65" evidence="1"/>
<keyword evidence="9" id="KW-1185">Reference proteome</keyword>
<proteinExistence type="predicted"/>
<dbReference type="Proteomes" id="UP000307706">
    <property type="component" value="Unassembled WGS sequence"/>
</dbReference>
<sequence>MVRVNLAILVVCTLIVLNQVAHASTKEYLSFEQTVLKSPEQHLNLTNKWKHTGEPADAELFLSALKARALFFAGHIERSKSEFSRYDAELKVQQFTWGAGYWYLYRSFFAIEQGHLDDAKRLVKQARRAFTHLKDSSMLVRVQAMEAIVAIWREEYSEALKSVQAAHAYIMRNDISDVSKLAVLDGLTAYYSTLKYHRKAIEFATQANSLAVQSQNILDGLPIKYNLCMALLRSKLVEKARACYQEMLSSAKQYKLPRYHFWANAGLGKVSLLLNEYENAVRYFEQAKKLEYIAIVNPAHLIVLRNNLAKALSAMEKYPQAQTHLQESLVILDNYQSPLNNRYMRRTLKLKAQVLELQQDYENSIDVLKRYIRLLEENELATKEVLEQEAQSFFEAEQHKLNLALTDEKLKAQAANLAELEKEEQLSRAYIFIAILSCLSIGLFAYLQRKASMVNRNFAYKDPLTELFNRRYFQEHIDKLSQKKQSYTLAMLDLDYFKRINDVSGHDVGDEILIRFSQHLKSHFRGDADVVCRYGGEEFVVVCQFMDVTQLTQRLSLLQTVLKEQLSHESEAVTFSAGVASSAEHPKDKIIKVVDELMYRSKRLGRDKISS</sequence>
<comment type="caution">
    <text evidence="8">The sequence shown here is derived from an EMBL/GenBank/DDBJ whole genome shotgun (WGS) entry which is preliminary data.</text>
</comment>
<feature type="chain" id="PRO_5024321364" description="diguanylate cyclase" evidence="5">
    <location>
        <begin position="24"/>
        <end position="611"/>
    </location>
</feature>
<dbReference type="PROSITE" id="PS50887">
    <property type="entry name" value="GGDEF"/>
    <property type="match status" value="1"/>
</dbReference>
<keyword evidence="4" id="KW-0472">Membrane</keyword>
<organism evidence="8 10">
    <name type="scientific">Pseudoalteromonas citrea</name>
    <dbReference type="NCBI Taxonomy" id="43655"/>
    <lineage>
        <taxon>Bacteria</taxon>
        <taxon>Pseudomonadati</taxon>
        <taxon>Pseudomonadota</taxon>
        <taxon>Gammaproteobacteria</taxon>
        <taxon>Alteromonadales</taxon>
        <taxon>Pseudoalteromonadaceae</taxon>
        <taxon>Pseudoalteromonas</taxon>
    </lineage>
</organism>
<dbReference type="Gene3D" id="3.30.70.270">
    <property type="match status" value="1"/>
</dbReference>
<dbReference type="SMART" id="SM00267">
    <property type="entry name" value="GGDEF"/>
    <property type="match status" value="1"/>
</dbReference>
<feature type="coiled-coil region" evidence="3">
    <location>
        <begin position="358"/>
        <end position="423"/>
    </location>
</feature>
<dbReference type="OrthoDB" id="6312495at2"/>
<dbReference type="NCBIfam" id="TIGR00254">
    <property type="entry name" value="GGDEF"/>
    <property type="match status" value="1"/>
</dbReference>
<dbReference type="InterPro" id="IPR011990">
    <property type="entry name" value="TPR-like_helical_dom_sf"/>
</dbReference>
<gene>
    <name evidence="8" type="ORF">CWB96_19515</name>
    <name evidence="7" type="ORF">CWB97_13075</name>
</gene>
<evidence type="ECO:0000313" key="9">
    <source>
        <dbReference type="Proteomes" id="UP000305730"/>
    </source>
</evidence>
<reference evidence="9 10" key="2">
    <citation type="submission" date="2019-06" db="EMBL/GenBank/DDBJ databases">
        <title>Co-occurence of chitin degradation, pigmentation and bioactivity in marine Pseudoalteromonas.</title>
        <authorList>
            <person name="Sonnenschein E.C."/>
            <person name="Bech P.K."/>
        </authorList>
    </citation>
    <scope>NUCLEOTIDE SEQUENCE [LARGE SCALE GENOMIC DNA]</scope>
    <source>
        <strain evidence="10">S2231</strain>
        <strain evidence="7 9">S2233</strain>
    </source>
</reference>
<dbReference type="EMBL" id="PNCL01000128">
    <property type="protein sequence ID" value="TMP54301.1"/>
    <property type="molecule type" value="Genomic_DNA"/>
</dbReference>
<dbReference type="InterPro" id="IPR029787">
    <property type="entry name" value="Nucleotide_cyclase"/>
</dbReference>
<dbReference type="PANTHER" id="PTHR45138">
    <property type="entry name" value="REGULATORY COMPONENTS OF SENSORY TRANSDUCTION SYSTEM"/>
    <property type="match status" value="1"/>
</dbReference>
<dbReference type="InterPro" id="IPR050469">
    <property type="entry name" value="Diguanylate_Cyclase"/>
</dbReference>
<dbReference type="InterPro" id="IPR019734">
    <property type="entry name" value="TPR_rpt"/>
</dbReference>
<keyword evidence="3" id="KW-0175">Coiled coil</keyword>
<feature type="transmembrane region" description="Helical" evidence="4">
    <location>
        <begin position="429"/>
        <end position="447"/>
    </location>
</feature>
<dbReference type="SUPFAM" id="SSF55073">
    <property type="entry name" value="Nucleotide cyclase"/>
    <property type="match status" value="1"/>
</dbReference>
<feature type="signal peptide" evidence="5">
    <location>
        <begin position="1"/>
        <end position="23"/>
    </location>
</feature>
<evidence type="ECO:0000256" key="5">
    <source>
        <dbReference type="SAM" id="SignalP"/>
    </source>
</evidence>
<protein>
    <recommendedName>
        <fullName evidence="1">diguanylate cyclase</fullName>
        <ecNumber evidence="1">2.7.7.65</ecNumber>
    </recommendedName>
</protein>
<dbReference type="SMART" id="SM00028">
    <property type="entry name" value="TPR"/>
    <property type="match status" value="3"/>
</dbReference>
<dbReference type="EMBL" id="PNCK01000046">
    <property type="protein sequence ID" value="TMP41894.1"/>
    <property type="molecule type" value="Genomic_DNA"/>
</dbReference>
<dbReference type="InterPro" id="IPR000160">
    <property type="entry name" value="GGDEF_dom"/>
</dbReference>
<evidence type="ECO:0000256" key="4">
    <source>
        <dbReference type="SAM" id="Phobius"/>
    </source>
</evidence>
<evidence type="ECO:0000313" key="10">
    <source>
        <dbReference type="Proteomes" id="UP000307706"/>
    </source>
</evidence>
<accession>A0A5S3XJE8</accession>
<dbReference type="PANTHER" id="PTHR45138:SF9">
    <property type="entry name" value="DIGUANYLATE CYCLASE DGCM-RELATED"/>
    <property type="match status" value="1"/>
</dbReference>
<keyword evidence="4" id="KW-1133">Transmembrane helix</keyword>
<dbReference type="GO" id="GO:0052621">
    <property type="term" value="F:diguanylate cyclase activity"/>
    <property type="evidence" value="ECO:0007669"/>
    <property type="project" value="UniProtKB-EC"/>
</dbReference>
<keyword evidence="4" id="KW-0812">Transmembrane</keyword>